<dbReference type="InterPro" id="IPR002508">
    <property type="entry name" value="MurNAc-LAA_cat"/>
</dbReference>
<dbReference type="InterPro" id="IPR050695">
    <property type="entry name" value="N-acetylmuramoyl_amidase_3"/>
</dbReference>
<proteinExistence type="predicted"/>
<dbReference type="Gene3D" id="3.40.630.40">
    <property type="entry name" value="Zn-dependent exopeptidases"/>
    <property type="match status" value="1"/>
</dbReference>
<dbReference type="PANTHER" id="PTHR30404:SF0">
    <property type="entry name" value="N-ACETYLMURAMOYL-L-ALANINE AMIDASE AMIC"/>
    <property type="match status" value="1"/>
</dbReference>
<dbReference type="FunFam" id="3.40.630.40:FF:000005">
    <property type="entry name" value="N-acetylmuramoyl-L-alanine amidase (AmiA)"/>
    <property type="match status" value="1"/>
</dbReference>
<organism evidence="5 6">
    <name type="scientific">Prevotella denticola</name>
    <dbReference type="NCBI Taxonomy" id="28129"/>
    <lineage>
        <taxon>Bacteria</taxon>
        <taxon>Pseudomonadati</taxon>
        <taxon>Bacteroidota</taxon>
        <taxon>Bacteroidia</taxon>
        <taxon>Bacteroidales</taxon>
        <taxon>Prevotellaceae</taxon>
        <taxon>Prevotella</taxon>
    </lineage>
</organism>
<evidence type="ECO:0000256" key="1">
    <source>
        <dbReference type="ARBA" id="ARBA00001561"/>
    </source>
</evidence>
<evidence type="ECO:0000259" key="4">
    <source>
        <dbReference type="SMART" id="SM00646"/>
    </source>
</evidence>
<dbReference type="GO" id="GO:0009253">
    <property type="term" value="P:peptidoglycan catabolic process"/>
    <property type="evidence" value="ECO:0007669"/>
    <property type="project" value="InterPro"/>
</dbReference>
<dbReference type="Pfam" id="PF01520">
    <property type="entry name" value="Amidase_3"/>
    <property type="match status" value="1"/>
</dbReference>
<evidence type="ECO:0000313" key="6">
    <source>
        <dbReference type="Proteomes" id="UP000255469"/>
    </source>
</evidence>
<comment type="catalytic activity">
    <reaction evidence="1">
        <text>Hydrolyzes the link between N-acetylmuramoyl residues and L-amino acid residues in certain cell-wall glycopeptides.</text>
        <dbReference type="EC" id="3.5.1.28"/>
    </reaction>
</comment>
<dbReference type="GO" id="GO:0008745">
    <property type="term" value="F:N-acetylmuramoyl-L-alanine amidase activity"/>
    <property type="evidence" value="ECO:0007669"/>
    <property type="project" value="UniProtKB-EC"/>
</dbReference>
<dbReference type="Proteomes" id="UP000255469">
    <property type="component" value="Unassembled WGS sequence"/>
</dbReference>
<reference evidence="5 6" key="1">
    <citation type="submission" date="2018-06" db="EMBL/GenBank/DDBJ databases">
        <authorList>
            <consortium name="Pathogen Informatics"/>
            <person name="Doyle S."/>
        </authorList>
    </citation>
    <scope>NUCLEOTIDE SEQUENCE [LARGE SCALE GENOMIC DNA]</scope>
    <source>
        <strain evidence="5 6">NCTC13067</strain>
    </source>
</reference>
<protein>
    <recommendedName>
        <fullName evidence="2">N-acetylmuramoyl-L-alanine amidase</fullName>
        <ecNumber evidence="2">3.5.1.28</ecNumber>
    </recommendedName>
</protein>
<sequence length="417" mass="46480">MLKKITVFFVFFILSATVSWAANGRFTLVIDAGHGGHDAGALGAFSKEKDINLNVALAFGRYVEQNLPDVNVIYTRRRDVFIPLHQRADIANKAKADLFISVHTNSVVPGHYAKGFQVYTLGMHRAKDNLDVAMRENSVISMEAGYQQTYQGFDPKSSESYIMFEFMQNANMEKSVELARLIQNSVCTSAGRIDKGVHQAGFLVLRESYMPSCLIELGFITAADEEEYLNSPEGIDAMARGIYEAFVKYKNMYDTHIVVPFRAADNKKISVGRAIPTPPPGSLHPVAPGSGTRQMRKAAPAGTQKPAQKKDSQPRKKGAAAEVQKDAPLFKVQVFATNRQMRPGCEQFRGHTDIECIQEGGLYKYTIGNSTNYNEMARLREKLKKDFPQAFVIAYKNGNRIDTNQAIGEFLKNKKKK</sequence>
<dbReference type="AlphaFoldDB" id="A0A379EEV6"/>
<dbReference type="EC" id="3.5.1.28" evidence="2"/>
<evidence type="ECO:0000256" key="3">
    <source>
        <dbReference type="ARBA" id="ARBA00022801"/>
    </source>
</evidence>
<dbReference type="SMART" id="SM00646">
    <property type="entry name" value="Ami_3"/>
    <property type="match status" value="1"/>
</dbReference>
<dbReference type="GO" id="GO:0030288">
    <property type="term" value="C:outer membrane-bounded periplasmic space"/>
    <property type="evidence" value="ECO:0007669"/>
    <property type="project" value="TreeGrafter"/>
</dbReference>
<name>A0A379EEV6_9BACT</name>
<gene>
    <name evidence="5" type="primary">amiA</name>
    <name evidence="5" type="ORF">NCTC13067_02636</name>
</gene>
<dbReference type="SUPFAM" id="SSF53187">
    <property type="entry name" value="Zn-dependent exopeptidases"/>
    <property type="match status" value="1"/>
</dbReference>
<keyword evidence="3 5" id="KW-0378">Hydrolase</keyword>
<dbReference type="PANTHER" id="PTHR30404">
    <property type="entry name" value="N-ACETYLMURAMOYL-L-ALANINE AMIDASE"/>
    <property type="match status" value="1"/>
</dbReference>
<accession>A0A379EEV6</accession>
<evidence type="ECO:0000313" key="5">
    <source>
        <dbReference type="EMBL" id="SUB94760.1"/>
    </source>
</evidence>
<feature type="domain" description="MurNAc-LAA" evidence="4">
    <location>
        <begin position="88"/>
        <end position="247"/>
    </location>
</feature>
<dbReference type="RefSeq" id="WP_025067288.1">
    <property type="nucleotide sequence ID" value="NZ_CAJPSO010000008.1"/>
</dbReference>
<dbReference type="EMBL" id="UGTM01000002">
    <property type="protein sequence ID" value="SUB94760.1"/>
    <property type="molecule type" value="Genomic_DNA"/>
</dbReference>
<dbReference type="GeneID" id="66712093"/>
<dbReference type="CDD" id="cd02696">
    <property type="entry name" value="MurNAc-LAA"/>
    <property type="match status" value="1"/>
</dbReference>
<evidence type="ECO:0000256" key="2">
    <source>
        <dbReference type="ARBA" id="ARBA00011901"/>
    </source>
</evidence>